<keyword evidence="2" id="KW-1185">Reference proteome</keyword>
<dbReference type="Proteomes" id="UP000054324">
    <property type="component" value="Unassembled WGS sequence"/>
</dbReference>
<dbReference type="EMBL" id="KL596624">
    <property type="protein sequence ID" value="KER33575.1"/>
    <property type="molecule type" value="Genomic_DNA"/>
</dbReference>
<protein>
    <submittedName>
        <fullName evidence="1">Uncharacterized protein</fullName>
    </submittedName>
</protein>
<evidence type="ECO:0000313" key="1">
    <source>
        <dbReference type="EMBL" id="KER33575.1"/>
    </source>
</evidence>
<proteinExistence type="predicted"/>
<sequence>MAQHDALAIAIDLINQRTVIVSHPEDLPPACIVRTITDDGKDETQYVVELMLRKQEKAADRELMKLKSGRSTD</sequence>
<dbReference type="KEGG" id="ovi:T265_00673"/>
<accession>A0A075ACF8</accession>
<dbReference type="RefSeq" id="XP_009162765.1">
    <property type="nucleotide sequence ID" value="XM_009164501.1"/>
</dbReference>
<dbReference type="CTD" id="20314861"/>
<evidence type="ECO:0000313" key="2">
    <source>
        <dbReference type="Proteomes" id="UP000054324"/>
    </source>
</evidence>
<gene>
    <name evidence="1" type="ORF">T265_00673</name>
</gene>
<dbReference type="AlphaFoldDB" id="A0A075ACF8"/>
<organism evidence="1 2">
    <name type="scientific">Opisthorchis viverrini</name>
    <name type="common">Southeast Asian liver fluke</name>
    <dbReference type="NCBI Taxonomy" id="6198"/>
    <lineage>
        <taxon>Eukaryota</taxon>
        <taxon>Metazoa</taxon>
        <taxon>Spiralia</taxon>
        <taxon>Lophotrochozoa</taxon>
        <taxon>Platyhelminthes</taxon>
        <taxon>Trematoda</taxon>
        <taxon>Digenea</taxon>
        <taxon>Opisthorchiida</taxon>
        <taxon>Opisthorchiata</taxon>
        <taxon>Opisthorchiidae</taxon>
        <taxon>Opisthorchis</taxon>
    </lineage>
</organism>
<name>A0A075ACF8_OPIVI</name>
<reference evidence="1 2" key="1">
    <citation type="submission" date="2013-11" db="EMBL/GenBank/DDBJ databases">
        <title>Opisthorchis viverrini - life in the bile duct.</title>
        <authorList>
            <person name="Young N.D."/>
            <person name="Nagarajan N."/>
            <person name="Lin S.J."/>
            <person name="Korhonen P.K."/>
            <person name="Jex A.R."/>
            <person name="Hall R.S."/>
            <person name="Safavi-Hemami H."/>
            <person name="Kaewkong W."/>
            <person name="Bertrand D."/>
            <person name="Gao S."/>
            <person name="Seet Q."/>
            <person name="Wongkham S."/>
            <person name="Teh B.T."/>
            <person name="Wongkham C."/>
            <person name="Intapan P.M."/>
            <person name="Maleewong W."/>
            <person name="Yang X."/>
            <person name="Hu M."/>
            <person name="Wang Z."/>
            <person name="Hofmann A."/>
            <person name="Sternberg P.W."/>
            <person name="Tan P."/>
            <person name="Wang J."/>
            <person name="Gasser R.B."/>
        </authorList>
    </citation>
    <scope>NUCLEOTIDE SEQUENCE [LARGE SCALE GENOMIC DNA]</scope>
</reference>
<dbReference type="GeneID" id="20314861"/>